<dbReference type="AlphaFoldDB" id="A0AA42CKJ0"/>
<gene>
    <name evidence="2" type="ORF">M8523_21560</name>
</gene>
<accession>A0AA42CKJ0</accession>
<dbReference type="Gene3D" id="3.40.1190.20">
    <property type="match status" value="1"/>
</dbReference>
<dbReference type="Pfam" id="PF00294">
    <property type="entry name" value="PfkB"/>
    <property type="match status" value="1"/>
</dbReference>
<keyword evidence="3" id="KW-1185">Reference proteome</keyword>
<sequence>MTAPFASFGNLSIDDLVFVDGTTQWAVPGGNAVYAALGMAVWGERPSVVAPFGPDYPIAKLEDRLDLSHCPQIPLTLRDWGLYEEDGSRQFIFRSATRNWDDFSPRAMDVRVGIGAAHLAPLPWERHVDLVGALRAAGTTLLSIDLDDRKLAGVSLDAVARLMASVDLFLPSRQDGRAIFPDLSPADTVRRLRDLSPDTPLIALKCGADGCVAHATGSRDLIELPAFPIAAVDATGAGDTFCGGTLIGYARTRDPVQALLHGAVSASFCVESVGCTGLLEGTPAMAEGRLLQFRNDVAHLAA</sequence>
<dbReference type="GO" id="GO:0016301">
    <property type="term" value="F:kinase activity"/>
    <property type="evidence" value="ECO:0007669"/>
    <property type="project" value="UniProtKB-KW"/>
</dbReference>
<dbReference type="InterPro" id="IPR011611">
    <property type="entry name" value="PfkB_dom"/>
</dbReference>
<keyword evidence="2" id="KW-0808">Transferase</keyword>
<feature type="domain" description="Carbohydrate kinase PfkB" evidence="1">
    <location>
        <begin position="28"/>
        <end position="277"/>
    </location>
</feature>
<evidence type="ECO:0000259" key="1">
    <source>
        <dbReference type="Pfam" id="PF00294"/>
    </source>
</evidence>
<reference evidence="2" key="1">
    <citation type="submission" date="2022-05" db="EMBL/GenBank/DDBJ databases">
        <authorList>
            <person name="Pankratov T."/>
        </authorList>
    </citation>
    <scope>NUCLEOTIDE SEQUENCE</scope>
    <source>
        <strain evidence="2">BP6-180914</strain>
    </source>
</reference>
<dbReference type="InterPro" id="IPR029056">
    <property type="entry name" value="Ribokinase-like"/>
</dbReference>
<organism evidence="2 3">
    <name type="scientific">Lichenifustis flavocetrariae</name>
    <dbReference type="NCBI Taxonomy" id="2949735"/>
    <lineage>
        <taxon>Bacteria</taxon>
        <taxon>Pseudomonadati</taxon>
        <taxon>Pseudomonadota</taxon>
        <taxon>Alphaproteobacteria</taxon>
        <taxon>Hyphomicrobiales</taxon>
        <taxon>Lichenihabitantaceae</taxon>
        <taxon>Lichenifustis</taxon>
    </lineage>
</organism>
<dbReference type="EMBL" id="JAMOIM010000016">
    <property type="protein sequence ID" value="MCW6510609.1"/>
    <property type="molecule type" value="Genomic_DNA"/>
</dbReference>
<evidence type="ECO:0000313" key="2">
    <source>
        <dbReference type="EMBL" id="MCW6510609.1"/>
    </source>
</evidence>
<dbReference type="RefSeq" id="WP_282586980.1">
    <property type="nucleotide sequence ID" value="NZ_JAMOIM010000016.1"/>
</dbReference>
<evidence type="ECO:0000313" key="3">
    <source>
        <dbReference type="Proteomes" id="UP001165667"/>
    </source>
</evidence>
<dbReference type="PANTHER" id="PTHR47098">
    <property type="entry name" value="PROTEIN MAK32"/>
    <property type="match status" value="1"/>
</dbReference>
<name>A0AA42CKJ0_9HYPH</name>
<comment type="caution">
    <text evidence="2">The sequence shown here is derived from an EMBL/GenBank/DDBJ whole genome shotgun (WGS) entry which is preliminary data.</text>
</comment>
<keyword evidence="2" id="KW-0418">Kinase</keyword>
<protein>
    <submittedName>
        <fullName evidence="2">PfkB family carbohydrate kinase</fullName>
    </submittedName>
</protein>
<dbReference type="PANTHER" id="PTHR47098:SF2">
    <property type="entry name" value="PROTEIN MAK32"/>
    <property type="match status" value="1"/>
</dbReference>
<proteinExistence type="predicted"/>
<dbReference type="SUPFAM" id="SSF53613">
    <property type="entry name" value="Ribokinase-like"/>
    <property type="match status" value="1"/>
</dbReference>
<dbReference type="Proteomes" id="UP001165667">
    <property type="component" value="Unassembled WGS sequence"/>
</dbReference>